<gene>
    <name evidence="1" type="ORF">JAO74_12080</name>
</gene>
<dbReference type="Proteomes" id="UP000640426">
    <property type="component" value="Unassembled WGS sequence"/>
</dbReference>
<keyword evidence="2" id="KW-1185">Reference proteome</keyword>
<protein>
    <recommendedName>
        <fullName evidence="3">HTH HARE-type domain-containing protein</fullName>
    </recommendedName>
</protein>
<evidence type="ECO:0008006" key="3">
    <source>
        <dbReference type="Google" id="ProtNLM"/>
    </source>
</evidence>
<dbReference type="EMBL" id="JAELXS010000006">
    <property type="protein sequence ID" value="MBJ6122529.1"/>
    <property type="molecule type" value="Genomic_DNA"/>
</dbReference>
<accession>A0ABS0XR60</accession>
<name>A0ABS0XR60_9SPHN</name>
<evidence type="ECO:0000313" key="1">
    <source>
        <dbReference type="EMBL" id="MBJ6122529.1"/>
    </source>
</evidence>
<sequence length="160" mass="17362">MVESFSSPSPRMVTFDLDDLYRQRDEAAELVDRLNGAIGVAERMLGIAPGDGAARPPSAATAAKRRPTHRAMLLTVLGEAGGPLGVRSMIDAVKVRFDETIPRTSVSPLLRKLAAKDEVAHDRDSGSWTLGRVDRASVEKEVRGEVVRFRGPKTAKREVA</sequence>
<evidence type="ECO:0000313" key="2">
    <source>
        <dbReference type="Proteomes" id="UP000640426"/>
    </source>
</evidence>
<proteinExistence type="predicted"/>
<comment type="caution">
    <text evidence="1">The sequence shown here is derived from an EMBL/GenBank/DDBJ whole genome shotgun (WGS) entry which is preliminary data.</text>
</comment>
<organism evidence="1 2">
    <name type="scientific">Sphingomonas mollis</name>
    <dbReference type="NCBI Taxonomy" id="2795726"/>
    <lineage>
        <taxon>Bacteria</taxon>
        <taxon>Pseudomonadati</taxon>
        <taxon>Pseudomonadota</taxon>
        <taxon>Alphaproteobacteria</taxon>
        <taxon>Sphingomonadales</taxon>
        <taxon>Sphingomonadaceae</taxon>
        <taxon>Sphingomonas</taxon>
    </lineage>
</organism>
<reference evidence="2" key="1">
    <citation type="submission" date="2020-12" db="EMBL/GenBank/DDBJ databases">
        <title>Hymenobacter sp.</title>
        <authorList>
            <person name="Kim M.K."/>
        </authorList>
    </citation>
    <scope>NUCLEOTIDE SEQUENCE [LARGE SCALE GENOMIC DNA]</scope>
    <source>
        <strain evidence="2">BT553</strain>
    </source>
</reference>